<keyword evidence="2" id="KW-1185">Reference proteome</keyword>
<reference evidence="1 2" key="1">
    <citation type="submission" date="2019-01" db="EMBL/GenBank/DDBJ databases">
        <authorList>
            <person name="Sayadi A."/>
        </authorList>
    </citation>
    <scope>NUCLEOTIDE SEQUENCE [LARGE SCALE GENOMIC DNA]</scope>
</reference>
<organism evidence="1 2">
    <name type="scientific">Callosobruchus maculatus</name>
    <name type="common">Southern cowpea weevil</name>
    <name type="synonym">Pulse bruchid</name>
    <dbReference type="NCBI Taxonomy" id="64391"/>
    <lineage>
        <taxon>Eukaryota</taxon>
        <taxon>Metazoa</taxon>
        <taxon>Ecdysozoa</taxon>
        <taxon>Arthropoda</taxon>
        <taxon>Hexapoda</taxon>
        <taxon>Insecta</taxon>
        <taxon>Pterygota</taxon>
        <taxon>Neoptera</taxon>
        <taxon>Endopterygota</taxon>
        <taxon>Coleoptera</taxon>
        <taxon>Polyphaga</taxon>
        <taxon>Cucujiformia</taxon>
        <taxon>Chrysomeloidea</taxon>
        <taxon>Chrysomelidae</taxon>
        <taxon>Bruchinae</taxon>
        <taxon>Bruchini</taxon>
        <taxon>Callosobruchus</taxon>
    </lineage>
</organism>
<proteinExistence type="predicted"/>
<dbReference type="EMBL" id="CAACVG010015015">
    <property type="protein sequence ID" value="VEN63998.1"/>
    <property type="molecule type" value="Genomic_DNA"/>
</dbReference>
<sequence length="85" mass="10181">MIFFSLKWRGWTRFLLQLMDFTKFGTPAEIEDCIKYLRFFSKIYGAYYFVGTIGYAISSWMEAPNCNRINEEHNYHLICDTFVPI</sequence>
<dbReference type="AlphaFoldDB" id="A0A653DUV1"/>
<gene>
    <name evidence="1" type="ORF">CALMAC_LOCUS20654</name>
</gene>
<accession>A0A653DUV1</accession>
<dbReference type="Proteomes" id="UP000410492">
    <property type="component" value="Unassembled WGS sequence"/>
</dbReference>
<feature type="non-terminal residue" evidence="1">
    <location>
        <position position="85"/>
    </location>
</feature>
<evidence type="ECO:0000313" key="2">
    <source>
        <dbReference type="Proteomes" id="UP000410492"/>
    </source>
</evidence>
<name>A0A653DUV1_CALMS</name>
<protein>
    <submittedName>
        <fullName evidence="1">Uncharacterized protein</fullName>
    </submittedName>
</protein>
<evidence type="ECO:0000313" key="1">
    <source>
        <dbReference type="EMBL" id="VEN63998.1"/>
    </source>
</evidence>